<evidence type="ECO:0000313" key="3">
    <source>
        <dbReference type="Proteomes" id="UP000034036"/>
    </source>
</evidence>
<dbReference type="InterPro" id="IPR029058">
    <property type="entry name" value="AB_hydrolase_fold"/>
</dbReference>
<sequence>MIMKKLFIKNRKNQKICVVVETPKSARGLAFVMHGLGGFKDQPFLIKVAEAFLENNFTTVKFDTTNTFGESDGKYEDATLTNYYEDLEDVIKWAEGESWYKEPFILAGHSLGGISCALFSEKYPEKIKALILISPVISGQLTLETEYGESIKGEWKRSGWHEEKSISKPGEIKRLPWLHMEDRIKYDLRSEAQKLIMPLLLIVGSKDETTPLEHQKLLFGALPEGNKELRVIKGAHHMFRKDSEIAELKKVIFEWVKSV</sequence>
<keyword evidence="2" id="KW-0378">Hydrolase</keyword>
<organism evidence="2 3">
    <name type="scientific">Candidatus Giovannonibacteria bacterium GW2011_GWF2_42_19</name>
    <dbReference type="NCBI Taxonomy" id="1618659"/>
    <lineage>
        <taxon>Bacteria</taxon>
        <taxon>Candidatus Giovannoniibacteriota</taxon>
    </lineage>
</organism>
<reference evidence="2 3" key="1">
    <citation type="journal article" date="2015" name="Nature">
        <title>rRNA introns, odd ribosomes, and small enigmatic genomes across a large radiation of phyla.</title>
        <authorList>
            <person name="Brown C.T."/>
            <person name="Hug L.A."/>
            <person name="Thomas B.C."/>
            <person name="Sharon I."/>
            <person name="Castelle C.J."/>
            <person name="Singh A."/>
            <person name="Wilkins M.J."/>
            <person name="Williams K.H."/>
            <person name="Banfield J.F."/>
        </authorList>
    </citation>
    <scope>NUCLEOTIDE SEQUENCE [LARGE SCALE GENOMIC DNA]</scope>
</reference>
<dbReference type="InterPro" id="IPR022742">
    <property type="entry name" value="Hydrolase_4"/>
</dbReference>
<dbReference type="AlphaFoldDB" id="A0A0G0ZJK6"/>
<dbReference type="Proteomes" id="UP000034036">
    <property type="component" value="Unassembled WGS sequence"/>
</dbReference>
<dbReference type="PANTHER" id="PTHR42886">
    <property type="entry name" value="RE40534P-RELATED"/>
    <property type="match status" value="1"/>
</dbReference>
<accession>A0A0G0ZJK6</accession>
<dbReference type="EMBL" id="LCDF01000001">
    <property type="protein sequence ID" value="KKS48930.1"/>
    <property type="molecule type" value="Genomic_DNA"/>
</dbReference>
<evidence type="ECO:0000313" key="2">
    <source>
        <dbReference type="EMBL" id="KKS48930.1"/>
    </source>
</evidence>
<feature type="domain" description="Serine aminopeptidase S33" evidence="1">
    <location>
        <begin position="26"/>
        <end position="142"/>
    </location>
</feature>
<comment type="caution">
    <text evidence="2">The sequence shown here is derived from an EMBL/GenBank/DDBJ whole genome shotgun (WGS) entry which is preliminary data.</text>
</comment>
<dbReference type="GO" id="GO:0016787">
    <property type="term" value="F:hydrolase activity"/>
    <property type="evidence" value="ECO:0007669"/>
    <property type="project" value="UniProtKB-KW"/>
</dbReference>
<proteinExistence type="predicted"/>
<dbReference type="SUPFAM" id="SSF53474">
    <property type="entry name" value="alpha/beta-Hydrolases"/>
    <property type="match status" value="1"/>
</dbReference>
<name>A0A0G0ZJK6_9BACT</name>
<evidence type="ECO:0000259" key="1">
    <source>
        <dbReference type="Pfam" id="PF12146"/>
    </source>
</evidence>
<dbReference type="Gene3D" id="3.40.50.1820">
    <property type="entry name" value="alpha/beta hydrolase"/>
    <property type="match status" value="1"/>
</dbReference>
<protein>
    <submittedName>
        <fullName evidence="2">Alpha/beta hydrolase superfamily lysophospholipase</fullName>
    </submittedName>
</protein>
<dbReference type="Pfam" id="PF12146">
    <property type="entry name" value="Hydrolase_4"/>
    <property type="match status" value="1"/>
</dbReference>
<gene>
    <name evidence="2" type="ORF">UV11_C0001G0025</name>
</gene>
<dbReference type="PANTHER" id="PTHR42886:SF29">
    <property type="entry name" value="PUMMELIG, ISOFORM A"/>
    <property type="match status" value="1"/>
</dbReference>
<dbReference type="STRING" id="1618659.UV11_C0001G0025"/>